<feature type="region of interest" description="Disordered" evidence="1">
    <location>
        <begin position="94"/>
        <end position="152"/>
    </location>
</feature>
<comment type="caution">
    <text evidence="2">The sequence shown here is derived from an EMBL/GenBank/DDBJ whole genome shotgun (WGS) entry which is preliminary data.</text>
</comment>
<proteinExistence type="predicted"/>
<sequence length="281" mass="31147">MPHHKSPPFLPIGRRHMKSNLRTGHSLMQTSILNISDNSTTESTLATATQVNQHNNIDSSILNAEPSCSSSSASDNWETQSWLLHLRSFTLTPRSPRGREYCNRRPPPSHPPKTVGRSWGSSKKSSAGHLGPTRNGGSPLAQDRQPSESPSEVRYTSPFWHFEIPLPALIVGLLHARCASPARTEPSRFPTSTKTALTHQKLFNPDSTFQSTSTTGLDYLTPLLLQSSPDVFILIFQSGFFSPLQGCRSNRLSCIQERQIIDENLVLIEMSKISSTFNKSL</sequence>
<accession>A0ABQ9HQQ4</accession>
<reference evidence="2 3" key="1">
    <citation type="submission" date="2023-02" db="EMBL/GenBank/DDBJ databases">
        <title>LHISI_Scaffold_Assembly.</title>
        <authorList>
            <person name="Stuart O.P."/>
            <person name="Cleave R."/>
            <person name="Magrath M.J.L."/>
            <person name="Mikheyev A.S."/>
        </authorList>
    </citation>
    <scope>NUCLEOTIDE SEQUENCE [LARGE SCALE GENOMIC DNA]</scope>
    <source>
        <strain evidence="2">Daus_M_001</strain>
        <tissue evidence="2">Leg muscle</tissue>
    </source>
</reference>
<evidence type="ECO:0000256" key="1">
    <source>
        <dbReference type="SAM" id="MobiDB-lite"/>
    </source>
</evidence>
<gene>
    <name evidence="2" type="ORF">PR048_012904</name>
</gene>
<evidence type="ECO:0000313" key="2">
    <source>
        <dbReference type="EMBL" id="KAJ8886692.1"/>
    </source>
</evidence>
<dbReference type="EMBL" id="JARBHB010000004">
    <property type="protein sequence ID" value="KAJ8886692.1"/>
    <property type="molecule type" value="Genomic_DNA"/>
</dbReference>
<evidence type="ECO:0000313" key="3">
    <source>
        <dbReference type="Proteomes" id="UP001159363"/>
    </source>
</evidence>
<name>A0ABQ9HQQ4_9NEOP</name>
<organism evidence="2 3">
    <name type="scientific">Dryococelus australis</name>
    <dbReference type="NCBI Taxonomy" id="614101"/>
    <lineage>
        <taxon>Eukaryota</taxon>
        <taxon>Metazoa</taxon>
        <taxon>Ecdysozoa</taxon>
        <taxon>Arthropoda</taxon>
        <taxon>Hexapoda</taxon>
        <taxon>Insecta</taxon>
        <taxon>Pterygota</taxon>
        <taxon>Neoptera</taxon>
        <taxon>Polyneoptera</taxon>
        <taxon>Phasmatodea</taxon>
        <taxon>Verophasmatodea</taxon>
        <taxon>Anareolatae</taxon>
        <taxon>Phasmatidae</taxon>
        <taxon>Eurycanthinae</taxon>
        <taxon>Dryococelus</taxon>
    </lineage>
</organism>
<dbReference type="Proteomes" id="UP001159363">
    <property type="component" value="Chromosome X"/>
</dbReference>
<keyword evidence="3" id="KW-1185">Reference proteome</keyword>
<protein>
    <submittedName>
        <fullName evidence="2">Uncharacterized protein</fullName>
    </submittedName>
</protein>